<accession>A0A428N6A6</accession>
<dbReference type="RefSeq" id="WP_125555272.1">
    <property type="nucleotide sequence ID" value="NZ_RBVX01000005.1"/>
</dbReference>
<keyword evidence="1 3" id="KW-0808">Transferase</keyword>
<evidence type="ECO:0000259" key="2">
    <source>
        <dbReference type="Pfam" id="PF13649"/>
    </source>
</evidence>
<dbReference type="OrthoDB" id="9804312at2"/>
<evidence type="ECO:0000313" key="3">
    <source>
        <dbReference type="EMBL" id="RSL34004.1"/>
    </source>
</evidence>
<dbReference type="InterPro" id="IPR029063">
    <property type="entry name" value="SAM-dependent_MTases_sf"/>
</dbReference>
<dbReference type="EMBL" id="RBVX01000005">
    <property type="protein sequence ID" value="RSL34004.1"/>
    <property type="molecule type" value="Genomic_DNA"/>
</dbReference>
<dbReference type="SUPFAM" id="SSF53335">
    <property type="entry name" value="S-adenosyl-L-methionine-dependent methyltransferases"/>
    <property type="match status" value="1"/>
</dbReference>
<proteinExistence type="predicted"/>
<dbReference type="CDD" id="cd02440">
    <property type="entry name" value="AdoMet_MTases"/>
    <property type="match status" value="1"/>
</dbReference>
<dbReference type="Proteomes" id="UP000275076">
    <property type="component" value="Unassembled WGS sequence"/>
</dbReference>
<feature type="domain" description="Methyltransferase" evidence="2">
    <location>
        <begin position="40"/>
        <end position="129"/>
    </location>
</feature>
<keyword evidence="4" id="KW-1185">Reference proteome</keyword>
<name>A0A428N6A6_9BACI</name>
<reference evidence="3 4" key="1">
    <citation type="submission" date="2018-10" db="EMBL/GenBank/DDBJ databases">
        <title>Draft genome sequence of Bacillus salarius IM0101, isolated from a hypersaline soil in Inner Mongolia, China.</title>
        <authorList>
            <person name="Yamprayoonswat W."/>
            <person name="Boonvisut S."/>
            <person name="Jumpathong W."/>
            <person name="Sittihan S."/>
            <person name="Ruangsuj P."/>
            <person name="Wanthongcharoen S."/>
            <person name="Thongpramul N."/>
            <person name="Pimmason S."/>
            <person name="Yu B."/>
            <person name="Yasawong M."/>
        </authorList>
    </citation>
    <scope>NUCLEOTIDE SEQUENCE [LARGE SCALE GENOMIC DNA]</scope>
    <source>
        <strain evidence="3 4">IM0101</strain>
    </source>
</reference>
<sequence>MQKNWNERFGADEYVYGEHPNAFIETQASRFEGNKKIAAFAEGEGRNAVFLAKQGHNVTTFDYAENGLQKTKNLAQRFGVAVETTQKDLIQDDVPSETYDGAVMVFGHFPKIDQKNVIDKLIMSVKPGGKVMLEVYSEEQLHYQTGGPKTKDMLYTPADLLEWTKDYNVLHFFYGEAEREEGTLHTGMAHVIQVVIEK</sequence>
<gene>
    <name evidence="3" type="ORF">D7Z54_07780</name>
</gene>
<dbReference type="GO" id="GO:0008168">
    <property type="term" value="F:methyltransferase activity"/>
    <property type="evidence" value="ECO:0007669"/>
    <property type="project" value="UniProtKB-KW"/>
</dbReference>
<protein>
    <submittedName>
        <fullName evidence="3">Class I SAM-dependent methyltransferase</fullName>
    </submittedName>
</protein>
<organism evidence="3 4">
    <name type="scientific">Salibacterium salarium</name>
    <dbReference type="NCBI Taxonomy" id="284579"/>
    <lineage>
        <taxon>Bacteria</taxon>
        <taxon>Bacillati</taxon>
        <taxon>Bacillota</taxon>
        <taxon>Bacilli</taxon>
        <taxon>Bacillales</taxon>
        <taxon>Bacillaceae</taxon>
    </lineage>
</organism>
<evidence type="ECO:0000313" key="4">
    <source>
        <dbReference type="Proteomes" id="UP000275076"/>
    </source>
</evidence>
<dbReference type="GO" id="GO:0032259">
    <property type="term" value="P:methylation"/>
    <property type="evidence" value="ECO:0007669"/>
    <property type="project" value="UniProtKB-KW"/>
</dbReference>
<evidence type="ECO:0000256" key="1">
    <source>
        <dbReference type="ARBA" id="ARBA00022679"/>
    </source>
</evidence>
<keyword evidence="3" id="KW-0489">Methyltransferase</keyword>
<dbReference type="AlphaFoldDB" id="A0A428N6A6"/>
<dbReference type="PANTHER" id="PTHR43861">
    <property type="entry name" value="TRANS-ACONITATE 2-METHYLTRANSFERASE-RELATED"/>
    <property type="match status" value="1"/>
</dbReference>
<dbReference type="Pfam" id="PF13649">
    <property type="entry name" value="Methyltransf_25"/>
    <property type="match status" value="1"/>
</dbReference>
<dbReference type="InterPro" id="IPR041698">
    <property type="entry name" value="Methyltransf_25"/>
</dbReference>
<dbReference type="Gene3D" id="3.40.50.150">
    <property type="entry name" value="Vaccinia Virus protein VP39"/>
    <property type="match status" value="1"/>
</dbReference>
<comment type="caution">
    <text evidence="3">The sequence shown here is derived from an EMBL/GenBank/DDBJ whole genome shotgun (WGS) entry which is preliminary data.</text>
</comment>
<dbReference type="PANTHER" id="PTHR43861:SF3">
    <property type="entry name" value="PUTATIVE (AFU_ORTHOLOGUE AFUA_2G14390)-RELATED"/>
    <property type="match status" value="1"/>
</dbReference>